<reference evidence="1" key="2">
    <citation type="submission" date="2021-10" db="EMBL/GenBank/DDBJ databases">
        <title>Phylogenomics reveals ancestral predisposition of the termite-cultivated fungus Termitomyces towards a domesticated lifestyle.</title>
        <authorList>
            <person name="Auxier B."/>
            <person name="Grum-Grzhimaylo A."/>
            <person name="Cardenas M.E."/>
            <person name="Lodge J.D."/>
            <person name="Laessoe T."/>
            <person name="Pedersen O."/>
            <person name="Smith M.E."/>
            <person name="Kuyper T.W."/>
            <person name="Franco-Molano E.A."/>
            <person name="Baroni T.J."/>
            <person name="Aanen D.K."/>
        </authorList>
    </citation>
    <scope>NUCLEOTIDE SEQUENCE</scope>
    <source>
        <strain evidence="1">AP01</strain>
        <tissue evidence="1">Mycelium</tissue>
    </source>
</reference>
<proteinExistence type="predicted"/>
<sequence>MVMLHPDLVKHYPEESQMWVPCVKATSVSLFLDTIHCLGGHPELGGHLERCFVRLKSSQHPLILLLDNFETPWNIPGGRGEMQQILHEIDSLRHVTLFLTMRASTSPGVDLKWFSLDIRAVDESAARRIYSGIYPASAQDTELPELVQTLICELRPDEDSPFELLATLTMLPVGTTFDALKKWWAPDMRNRPVALQTLRDASLVEFRGADMYVLPVIRSYVLDEARFPKGVRNATLGAAIHFLVSHDSKPGHTTYKDDNTAIGVEEGNPQAILLDTTQDDVPIPDLIEALVILSRFQLQTRPRMEMVEHTVRLAHKLEPHNRLLWGGAQSLHGAMFLNLHKYDEAAKQYKAARETYIMMGSKKEAANATLDITQAHSFVLGGADEDETALREAQAVFEELDDDFGLARTYHHIGIKKANKGMYSDAEEICALARDMFAGLDEVSYHADSTSLLGVYAFLQRDYEKAHEIGEIAMKEFEELGRYVRP</sequence>
<gene>
    <name evidence="1" type="ORF">DXG03_005823</name>
</gene>
<dbReference type="InterPro" id="IPR011990">
    <property type="entry name" value="TPR-like_helical_dom_sf"/>
</dbReference>
<protein>
    <submittedName>
        <fullName evidence="1">Uncharacterized protein</fullName>
    </submittedName>
</protein>
<dbReference type="OrthoDB" id="3052556at2759"/>
<evidence type="ECO:0000313" key="1">
    <source>
        <dbReference type="EMBL" id="KAG5645548.1"/>
    </source>
</evidence>
<reference evidence="1" key="1">
    <citation type="submission" date="2020-07" db="EMBL/GenBank/DDBJ databases">
        <authorList>
            <person name="Nieuwenhuis M."/>
            <person name="Van De Peppel L.J.J."/>
        </authorList>
    </citation>
    <scope>NUCLEOTIDE SEQUENCE</scope>
    <source>
        <strain evidence="1">AP01</strain>
        <tissue evidence="1">Mycelium</tissue>
    </source>
</reference>
<dbReference type="Gene3D" id="1.25.40.10">
    <property type="entry name" value="Tetratricopeptide repeat domain"/>
    <property type="match status" value="1"/>
</dbReference>
<keyword evidence="2" id="KW-1185">Reference proteome</keyword>
<dbReference type="EMBL" id="JABCKV010000037">
    <property type="protein sequence ID" value="KAG5645548.1"/>
    <property type="molecule type" value="Genomic_DNA"/>
</dbReference>
<evidence type="ECO:0000313" key="2">
    <source>
        <dbReference type="Proteomes" id="UP000775547"/>
    </source>
</evidence>
<name>A0A9P7G8N4_9AGAR</name>
<dbReference type="SUPFAM" id="SSF48452">
    <property type="entry name" value="TPR-like"/>
    <property type="match status" value="1"/>
</dbReference>
<dbReference type="AlphaFoldDB" id="A0A9P7G8N4"/>
<accession>A0A9P7G8N4</accession>
<comment type="caution">
    <text evidence="1">The sequence shown here is derived from an EMBL/GenBank/DDBJ whole genome shotgun (WGS) entry which is preliminary data.</text>
</comment>
<organism evidence="1 2">
    <name type="scientific">Asterophora parasitica</name>
    <dbReference type="NCBI Taxonomy" id="117018"/>
    <lineage>
        <taxon>Eukaryota</taxon>
        <taxon>Fungi</taxon>
        <taxon>Dikarya</taxon>
        <taxon>Basidiomycota</taxon>
        <taxon>Agaricomycotina</taxon>
        <taxon>Agaricomycetes</taxon>
        <taxon>Agaricomycetidae</taxon>
        <taxon>Agaricales</taxon>
        <taxon>Tricholomatineae</taxon>
        <taxon>Lyophyllaceae</taxon>
        <taxon>Asterophora</taxon>
    </lineage>
</organism>
<dbReference type="Proteomes" id="UP000775547">
    <property type="component" value="Unassembled WGS sequence"/>
</dbReference>